<sequence>MDFNYAMGRSTTVMDRSITTYEFMVQGCAGSWEAMMLHMMALSTTVAAYMTLTKAAKEAIWLKGLSIESGAKLMLVAVIATSTLEKRRFPIRGSSTVEAAEYRYSLMVILRWKLLKIVCTLVYYLGRIM</sequence>
<dbReference type="GO" id="GO:0008233">
    <property type="term" value="F:peptidase activity"/>
    <property type="evidence" value="ECO:0007669"/>
    <property type="project" value="UniProtKB-KW"/>
</dbReference>
<keyword evidence="1" id="KW-0645">Protease</keyword>
<gene>
    <name evidence="1" type="ORF">CTI12_AA520420</name>
</gene>
<keyword evidence="2" id="KW-1185">Reference proteome</keyword>
<proteinExistence type="predicted"/>
<dbReference type="AlphaFoldDB" id="A0A2U1L853"/>
<evidence type="ECO:0000313" key="1">
    <source>
        <dbReference type="EMBL" id="PWA45164.1"/>
    </source>
</evidence>
<dbReference type="OrthoDB" id="413361at2759"/>
<accession>A0A2U1L853</accession>
<dbReference type="Proteomes" id="UP000245207">
    <property type="component" value="Unassembled WGS sequence"/>
</dbReference>
<organism evidence="1 2">
    <name type="scientific">Artemisia annua</name>
    <name type="common">Sweet wormwood</name>
    <dbReference type="NCBI Taxonomy" id="35608"/>
    <lineage>
        <taxon>Eukaryota</taxon>
        <taxon>Viridiplantae</taxon>
        <taxon>Streptophyta</taxon>
        <taxon>Embryophyta</taxon>
        <taxon>Tracheophyta</taxon>
        <taxon>Spermatophyta</taxon>
        <taxon>Magnoliopsida</taxon>
        <taxon>eudicotyledons</taxon>
        <taxon>Gunneridae</taxon>
        <taxon>Pentapetalae</taxon>
        <taxon>asterids</taxon>
        <taxon>campanulids</taxon>
        <taxon>Asterales</taxon>
        <taxon>Asteraceae</taxon>
        <taxon>Asteroideae</taxon>
        <taxon>Anthemideae</taxon>
        <taxon>Artemisiinae</taxon>
        <taxon>Artemisia</taxon>
    </lineage>
</organism>
<comment type="caution">
    <text evidence="1">The sequence shown here is derived from an EMBL/GenBank/DDBJ whole genome shotgun (WGS) entry which is preliminary data.</text>
</comment>
<reference evidence="1 2" key="1">
    <citation type="journal article" date="2018" name="Mol. Plant">
        <title>The genome of Artemisia annua provides insight into the evolution of Asteraceae family and artemisinin biosynthesis.</title>
        <authorList>
            <person name="Shen Q."/>
            <person name="Zhang L."/>
            <person name="Liao Z."/>
            <person name="Wang S."/>
            <person name="Yan T."/>
            <person name="Shi P."/>
            <person name="Liu M."/>
            <person name="Fu X."/>
            <person name="Pan Q."/>
            <person name="Wang Y."/>
            <person name="Lv Z."/>
            <person name="Lu X."/>
            <person name="Zhang F."/>
            <person name="Jiang W."/>
            <person name="Ma Y."/>
            <person name="Chen M."/>
            <person name="Hao X."/>
            <person name="Li L."/>
            <person name="Tang Y."/>
            <person name="Lv G."/>
            <person name="Zhou Y."/>
            <person name="Sun X."/>
            <person name="Brodelius P.E."/>
            <person name="Rose J.K.C."/>
            <person name="Tang K."/>
        </authorList>
    </citation>
    <scope>NUCLEOTIDE SEQUENCE [LARGE SCALE GENOMIC DNA]</scope>
    <source>
        <strain evidence="2">cv. Huhao1</strain>
        <tissue evidence="1">Leaf</tissue>
    </source>
</reference>
<protein>
    <submittedName>
        <fullName evidence="1">Subtilisin-like protease SBT1.8</fullName>
    </submittedName>
</protein>
<name>A0A2U1L853_ARTAN</name>
<dbReference type="EMBL" id="PKPP01010908">
    <property type="protein sequence ID" value="PWA45164.1"/>
    <property type="molecule type" value="Genomic_DNA"/>
</dbReference>
<evidence type="ECO:0000313" key="2">
    <source>
        <dbReference type="Proteomes" id="UP000245207"/>
    </source>
</evidence>
<dbReference type="GO" id="GO:0006508">
    <property type="term" value="P:proteolysis"/>
    <property type="evidence" value="ECO:0007669"/>
    <property type="project" value="UniProtKB-KW"/>
</dbReference>
<keyword evidence="1" id="KW-0378">Hydrolase</keyword>